<evidence type="ECO:0000313" key="3">
    <source>
        <dbReference type="EMBL" id="PJF19220.1"/>
    </source>
</evidence>
<feature type="compositionally biased region" description="Polar residues" evidence="1">
    <location>
        <begin position="261"/>
        <end position="287"/>
    </location>
</feature>
<feature type="signal peptide" evidence="2">
    <location>
        <begin position="1"/>
        <end position="16"/>
    </location>
</feature>
<evidence type="ECO:0000256" key="1">
    <source>
        <dbReference type="SAM" id="MobiDB-lite"/>
    </source>
</evidence>
<sequence>MRALLIVKIFVGVVLGSVEFTRIVQYDKLVSITQTTPDRLFLVNPNTLEWTGAIYNNDRLAITASHANTCLFTISQSHSSAPYHLNPVRMTKDPWEVVSEALIRLSEGKVSVLVLMPTKKRTISCREWMKKVHLNRVMSPSDLLKWGSKPRSTEYAAVQFTVMLKPDFNTLENSRSASEDLGQSSRHSDIDRQSSVSHYKPPAPIAPRKPRKTRDSPAFPGPLRVSAARRSSERQKTVRTSSRKPIPNESLTRGNARESFRTWSAKSVQQSTSGRNSWGDSRNSAVQLRNPHPSLKLAQFPDDMNVVPEAQSLYMFNSAYETVSVVYEKGKVEFRSTCSNTCVFQLLQPQNDSRFKLKPVDFPYNCFEGNHYSTCSVANAGMSFLILVPTKDSVVPCTQWMDEVELHMEMEYSAFDEWTKMSHNGSYEVVGLAVRHRDNTLLPGVNHGFCELPSMPFLLREPTIITELKIRTTSLRLKKFDITNPLSETDPLRSRYRHFRSQQRLPDEVLYRDSPSFEAGTDSSEAGSDSSDSGSNSSESGSSYSDSGSNSSESGSSYSESGSNSSEYKSYESGHQSYSRSNSENLDPFISRFKKLFLGERVSMFHVHSSSDSTDEPSQEVVRPRYSYSAPLPSTKPL</sequence>
<feature type="region of interest" description="Disordered" evidence="1">
    <location>
        <begin position="607"/>
        <end position="638"/>
    </location>
</feature>
<accession>A0A2H9TNH8</accession>
<gene>
    <name evidence="3" type="ORF">PSACC_00955</name>
</gene>
<name>A0A2H9TNH8_9FUNG</name>
<feature type="region of interest" description="Disordered" evidence="1">
    <location>
        <begin position="173"/>
        <end position="287"/>
    </location>
</feature>
<evidence type="ECO:0000256" key="2">
    <source>
        <dbReference type="SAM" id="SignalP"/>
    </source>
</evidence>
<dbReference type="AlphaFoldDB" id="A0A2H9TNH8"/>
<feature type="compositionally biased region" description="Polar residues" evidence="1">
    <location>
        <begin position="575"/>
        <end position="585"/>
    </location>
</feature>
<dbReference type="EMBL" id="MTSL01000073">
    <property type="protein sequence ID" value="PJF19220.1"/>
    <property type="molecule type" value="Genomic_DNA"/>
</dbReference>
<dbReference type="Proteomes" id="UP000240830">
    <property type="component" value="Unassembled WGS sequence"/>
</dbReference>
<reference evidence="3 4" key="1">
    <citation type="submission" date="2016-10" db="EMBL/GenBank/DDBJ databases">
        <title>The genome of Paramicrosporidium saccamoebae is the missing link in understanding Cryptomycota and Microsporidia evolution.</title>
        <authorList>
            <person name="Quandt C.A."/>
            <person name="Beaudet D."/>
            <person name="Corsaro D."/>
            <person name="Michel R."/>
            <person name="Corradi N."/>
            <person name="James T."/>
        </authorList>
    </citation>
    <scope>NUCLEOTIDE SEQUENCE [LARGE SCALE GENOMIC DNA]</scope>
    <source>
        <strain evidence="3 4">KSL3</strain>
    </source>
</reference>
<feature type="region of interest" description="Disordered" evidence="1">
    <location>
        <begin position="510"/>
        <end position="585"/>
    </location>
</feature>
<organism evidence="3 4">
    <name type="scientific">Paramicrosporidium saccamoebae</name>
    <dbReference type="NCBI Taxonomy" id="1246581"/>
    <lineage>
        <taxon>Eukaryota</taxon>
        <taxon>Fungi</taxon>
        <taxon>Fungi incertae sedis</taxon>
        <taxon>Cryptomycota</taxon>
        <taxon>Cryptomycota incertae sedis</taxon>
        <taxon>Paramicrosporidium</taxon>
    </lineage>
</organism>
<feature type="chain" id="PRO_5014123518" evidence="2">
    <location>
        <begin position="17"/>
        <end position="638"/>
    </location>
</feature>
<keyword evidence="4" id="KW-1185">Reference proteome</keyword>
<proteinExistence type="predicted"/>
<comment type="caution">
    <text evidence="3">The sequence shown here is derived from an EMBL/GenBank/DDBJ whole genome shotgun (WGS) entry which is preliminary data.</text>
</comment>
<feature type="compositionally biased region" description="Polar residues" evidence="1">
    <location>
        <begin position="173"/>
        <end position="185"/>
    </location>
</feature>
<feature type="compositionally biased region" description="Low complexity" evidence="1">
    <location>
        <begin position="522"/>
        <end position="574"/>
    </location>
</feature>
<protein>
    <submittedName>
        <fullName evidence="3">Uncharacterized protein</fullName>
    </submittedName>
</protein>
<evidence type="ECO:0000313" key="4">
    <source>
        <dbReference type="Proteomes" id="UP000240830"/>
    </source>
</evidence>
<keyword evidence="2" id="KW-0732">Signal</keyword>